<dbReference type="EMBL" id="FOTR01000017">
    <property type="protein sequence ID" value="SFM42003.1"/>
    <property type="molecule type" value="Genomic_DNA"/>
</dbReference>
<dbReference type="PANTHER" id="PTHR33570:SF10">
    <property type="entry name" value="GAMMA-CARBOXYMUCONOLACTONE DECARBOXYLASE"/>
    <property type="match status" value="1"/>
</dbReference>
<feature type="domain" description="Carboxymuconolactone decarboxylase-like" evidence="1">
    <location>
        <begin position="31"/>
        <end position="115"/>
    </location>
</feature>
<name>A0A1I4QQN9_9BACI</name>
<dbReference type="InterPro" id="IPR029032">
    <property type="entry name" value="AhpD-like"/>
</dbReference>
<reference evidence="3" key="1">
    <citation type="submission" date="2016-10" db="EMBL/GenBank/DDBJ databases">
        <authorList>
            <person name="Varghese N."/>
            <person name="Submissions S."/>
        </authorList>
    </citation>
    <scope>NUCLEOTIDE SEQUENCE [LARGE SCALE GENOMIC DNA]</scope>
    <source>
        <strain evidence="3">CGMCC 1.4250</strain>
    </source>
</reference>
<dbReference type="SUPFAM" id="SSF69118">
    <property type="entry name" value="AhpD-like"/>
    <property type="match status" value="1"/>
</dbReference>
<dbReference type="STRING" id="334253.SAMN04487943_11767"/>
<protein>
    <submittedName>
        <fullName evidence="2">4-carboxymuconolactone decarboxylase</fullName>
    </submittedName>
</protein>
<dbReference type="InterPro" id="IPR052512">
    <property type="entry name" value="4CMD/NDH-1_regulator"/>
</dbReference>
<dbReference type="Proteomes" id="UP000198565">
    <property type="component" value="Unassembled WGS sequence"/>
</dbReference>
<evidence type="ECO:0000259" key="1">
    <source>
        <dbReference type="Pfam" id="PF02627"/>
    </source>
</evidence>
<dbReference type="Pfam" id="PF02627">
    <property type="entry name" value="CMD"/>
    <property type="match status" value="1"/>
</dbReference>
<dbReference type="AlphaFoldDB" id="A0A1I4QQN9"/>
<dbReference type="InterPro" id="IPR003779">
    <property type="entry name" value="CMD-like"/>
</dbReference>
<dbReference type="Gene3D" id="1.20.1290.10">
    <property type="entry name" value="AhpD-like"/>
    <property type="match status" value="1"/>
</dbReference>
<organism evidence="2 3">
    <name type="scientific">Gracilibacillus orientalis</name>
    <dbReference type="NCBI Taxonomy" id="334253"/>
    <lineage>
        <taxon>Bacteria</taxon>
        <taxon>Bacillati</taxon>
        <taxon>Bacillota</taxon>
        <taxon>Bacilli</taxon>
        <taxon>Bacillales</taxon>
        <taxon>Bacillaceae</taxon>
        <taxon>Gracilibacillus</taxon>
    </lineage>
</organism>
<accession>A0A1I4QQN9</accession>
<dbReference type="GO" id="GO:0051920">
    <property type="term" value="F:peroxiredoxin activity"/>
    <property type="evidence" value="ECO:0007669"/>
    <property type="project" value="InterPro"/>
</dbReference>
<gene>
    <name evidence="2" type="ORF">SAMN04487943_11767</name>
</gene>
<evidence type="ECO:0000313" key="2">
    <source>
        <dbReference type="EMBL" id="SFM42003.1"/>
    </source>
</evidence>
<sequence length="131" mass="14765">MDKQQLGWKNLGEISGENGVNVMKEVQDFSPRFAKLALEFGYVDLYSDNSLDLKQRALITLSSLISQGEQGTDLTFHYRVALRAGVSKNEILELINHCSGYAGFPKAMTALFVFKDTYQVFIEENPTYAEE</sequence>
<proteinExistence type="predicted"/>
<keyword evidence="3" id="KW-1185">Reference proteome</keyword>
<dbReference type="PANTHER" id="PTHR33570">
    <property type="entry name" value="4-CARBOXYMUCONOLACTONE DECARBOXYLASE FAMILY PROTEIN"/>
    <property type="match status" value="1"/>
</dbReference>
<dbReference type="RefSeq" id="WP_091486170.1">
    <property type="nucleotide sequence ID" value="NZ_FOTR01000017.1"/>
</dbReference>
<dbReference type="OrthoDB" id="9802489at2"/>
<evidence type="ECO:0000313" key="3">
    <source>
        <dbReference type="Proteomes" id="UP000198565"/>
    </source>
</evidence>